<name>F6WU12_CIOIN</name>
<organism evidence="9 10">
    <name type="scientific">Ciona intestinalis</name>
    <name type="common">Transparent sea squirt</name>
    <name type="synonym">Ascidia intestinalis</name>
    <dbReference type="NCBI Taxonomy" id="7719"/>
    <lineage>
        <taxon>Eukaryota</taxon>
        <taxon>Metazoa</taxon>
        <taxon>Chordata</taxon>
        <taxon>Tunicata</taxon>
        <taxon>Ascidiacea</taxon>
        <taxon>Phlebobranchia</taxon>
        <taxon>Cionidae</taxon>
        <taxon>Ciona</taxon>
    </lineage>
</organism>
<dbReference type="InterPro" id="IPR002347">
    <property type="entry name" value="SDR_fam"/>
</dbReference>
<evidence type="ECO:0000256" key="6">
    <source>
        <dbReference type="ARBA" id="ARBA00022490"/>
    </source>
</evidence>
<dbReference type="NCBIfam" id="TIGR01500">
    <property type="entry name" value="sepiapter_red"/>
    <property type="match status" value="1"/>
</dbReference>
<evidence type="ECO:0000256" key="7">
    <source>
        <dbReference type="ARBA" id="ARBA00022857"/>
    </source>
</evidence>
<dbReference type="PANTHER" id="PTHR44085:SF2">
    <property type="entry name" value="SEPIAPTERIN REDUCTASE"/>
    <property type="match status" value="1"/>
</dbReference>
<dbReference type="HOGENOM" id="CLU_010194_2_11_1"/>
<dbReference type="Gene3D" id="3.40.50.720">
    <property type="entry name" value="NAD(P)-binding Rossmann-like Domain"/>
    <property type="match status" value="1"/>
</dbReference>
<dbReference type="GeneTree" id="ENSGT00440000033609"/>
<protein>
    <recommendedName>
        <fullName evidence="5">Sepiapterin reductase</fullName>
        <ecNumber evidence="4">1.1.1.153</ecNumber>
    </recommendedName>
</protein>
<dbReference type="Ensembl" id="ENSCINT00000022209.2">
    <property type="protein sequence ID" value="ENSCINP00000021963.2"/>
    <property type="gene ID" value="ENSCING00000011514.2"/>
</dbReference>
<dbReference type="FunCoup" id="F6WU12">
    <property type="interactions" value="9"/>
</dbReference>
<dbReference type="PRINTS" id="PR00081">
    <property type="entry name" value="GDHRDH"/>
</dbReference>
<proteinExistence type="inferred from homology"/>
<dbReference type="EC" id="1.1.1.153" evidence="4"/>
<evidence type="ECO:0000256" key="5">
    <source>
        <dbReference type="ARBA" id="ARBA00019170"/>
    </source>
</evidence>
<evidence type="ECO:0000256" key="8">
    <source>
        <dbReference type="ARBA" id="ARBA00023002"/>
    </source>
</evidence>
<dbReference type="PANTHER" id="PTHR44085">
    <property type="entry name" value="SEPIAPTERIN REDUCTASE"/>
    <property type="match status" value="1"/>
</dbReference>
<comment type="subunit">
    <text evidence="3">Homodimer.</text>
</comment>
<dbReference type="EMBL" id="EAAA01001433">
    <property type="status" value="NOT_ANNOTATED_CDS"/>
    <property type="molecule type" value="Genomic_DNA"/>
</dbReference>
<reference evidence="9" key="4">
    <citation type="submission" date="2025-09" db="UniProtKB">
        <authorList>
            <consortium name="Ensembl"/>
        </authorList>
    </citation>
    <scope>IDENTIFICATION</scope>
</reference>
<evidence type="ECO:0000256" key="1">
    <source>
        <dbReference type="ARBA" id="ARBA00004496"/>
    </source>
</evidence>
<evidence type="ECO:0000256" key="3">
    <source>
        <dbReference type="ARBA" id="ARBA00011738"/>
    </source>
</evidence>
<dbReference type="AlphaFoldDB" id="F6WU12"/>
<keyword evidence="8" id="KW-0560">Oxidoreductase</keyword>
<dbReference type="STRING" id="7719.ENSCINP00000021963"/>
<comment type="similarity">
    <text evidence="2">Belongs to the sepiapterin reductase family.</text>
</comment>
<dbReference type="GO" id="GO:0005737">
    <property type="term" value="C:cytoplasm"/>
    <property type="evidence" value="ECO:0007669"/>
    <property type="project" value="UniProtKB-SubCell"/>
</dbReference>
<reference evidence="9" key="3">
    <citation type="submission" date="2025-08" db="UniProtKB">
        <authorList>
            <consortium name="Ensembl"/>
        </authorList>
    </citation>
    <scope>IDENTIFICATION</scope>
</reference>
<dbReference type="OMA" id="GFAQECP"/>
<evidence type="ECO:0000313" key="10">
    <source>
        <dbReference type="Proteomes" id="UP000008144"/>
    </source>
</evidence>
<dbReference type="InterPro" id="IPR006393">
    <property type="entry name" value="Sepiapterin_red"/>
</dbReference>
<dbReference type="GO" id="GO:0006729">
    <property type="term" value="P:tetrahydrobiopterin biosynthetic process"/>
    <property type="evidence" value="ECO:0000318"/>
    <property type="project" value="GO_Central"/>
</dbReference>
<dbReference type="Proteomes" id="UP000008144">
    <property type="component" value="Chromosome 2"/>
</dbReference>
<dbReference type="FunFam" id="3.40.50.720:FF:000259">
    <property type="entry name" value="Sepiapterin reductase"/>
    <property type="match status" value="1"/>
</dbReference>
<keyword evidence="10" id="KW-1185">Reference proteome</keyword>
<dbReference type="InParanoid" id="F6WU12"/>
<keyword evidence="7" id="KW-0521">NADP</keyword>
<keyword evidence="6" id="KW-0963">Cytoplasm</keyword>
<dbReference type="InterPro" id="IPR051721">
    <property type="entry name" value="Biopterin_syn/organic_redct"/>
</dbReference>
<dbReference type="Pfam" id="PF00106">
    <property type="entry name" value="adh_short"/>
    <property type="match status" value="1"/>
</dbReference>
<reference evidence="9" key="2">
    <citation type="journal article" date="2008" name="Genome Biol.">
        <title>Improved genome assembly and evidence-based global gene model set for the chordate Ciona intestinalis: new insight into intron and operon populations.</title>
        <authorList>
            <person name="Satou Y."/>
            <person name="Mineta K."/>
            <person name="Ogasawara M."/>
            <person name="Sasakura Y."/>
            <person name="Shoguchi E."/>
            <person name="Ueno K."/>
            <person name="Yamada L."/>
            <person name="Matsumoto J."/>
            <person name="Wasserscheid J."/>
            <person name="Dewar K."/>
            <person name="Wiley G.B."/>
            <person name="Macmil S.L."/>
            <person name="Roe B.A."/>
            <person name="Zeller R.W."/>
            <person name="Hastings K.E."/>
            <person name="Lemaire P."/>
            <person name="Lindquist E."/>
            <person name="Endo T."/>
            <person name="Hotta K."/>
            <person name="Inaba K."/>
        </authorList>
    </citation>
    <scope>NUCLEOTIDE SEQUENCE [LARGE SCALE GENOMIC DNA]</scope>
    <source>
        <strain evidence="9">wild type</strain>
    </source>
</reference>
<sequence>MAFHNSVVIITGTNRGYGVHLSETVAAKLSGDSLLILTARNKDGLEKTKNKIEALINGNNFKVLSVMCDLSKQDKVSGFIAKCLENIDLSKFSTAMFINNAGTLGDVNIKLKDQNNANLLNGYFQFNVINVMMLNSAFLKSFAAKKCFLINISSLAAIQPFSTMGLYCTGKAARDMMFKVLAVENPELRVLNWSPGPMITGMTNTMRGCCDETVATMFKNFDYVPLEVSAAKLMAILEKNEFKSGDHIDYFDEF</sequence>
<dbReference type="InterPro" id="IPR036291">
    <property type="entry name" value="NAD(P)-bd_dom_sf"/>
</dbReference>
<accession>F6WU12</accession>
<dbReference type="GO" id="GO:0004757">
    <property type="term" value="F:sepiapterin reductase (NADP+) activity"/>
    <property type="evidence" value="ECO:0000318"/>
    <property type="project" value="GO_Central"/>
</dbReference>
<reference evidence="10" key="1">
    <citation type="journal article" date="2002" name="Science">
        <title>The draft genome of Ciona intestinalis: insights into chordate and vertebrate origins.</title>
        <authorList>
            <person name="Dehal P."/>
            <person name="Satou Y."/>
            <person name="Campbell R.K."/>
            <person name="Chapman J."/>
            <person name="Degnan B."/>
            <person name="De Tomaso A."/>
            <person name="Davidson B."/>
            <person name="Di Gregorio A."/>
            <person name="Gelpke M."/>
            <person name="Goodstein D.M."/>
            <person name="Harafuji N."/>
            <person name="Hastings K.E."/>
            <person name="Ho I."/>
            <person name="Hotta K."/>
            <person name="Huang W."/>
            <person name="Kawashima T."/>
            <person name="Lemaire P."/>
            <person name="Martinez D."/>
            <person name="Meinertzhagen I.A."/>
            <person name="Necula S."/>
            <person name="Nonaka M."/>
            <person name="Putnam N."/>
            <person name="Rash S."/>
            <person name="Saiga H."/>
            <person name="Satake M."/>
            <person name="Terry A."/>
            <person name="Yamada L."/>
            <person name="Wang H.G."/>
            <person name="Awazu S."/>
            <person name="Azumi K."/>
            <person name="Boore J."/>
            <person name="Branno M."/>
            <person name="Chin-Bow S."/>
            <person name="DeSantis R."/>
            <person name="Doyle S."/>
            <person name="Francino P."/>
            <person name="Keys D.N."/>
            <person name="Haga S."/>
            <person name="Hayashi H."/>
            <person name="Hino K."/>
            <person name="Imai K.S."/>
            <person name="Inaba K."/>
            <person name="Kano S."/>
            <person name="Kobayashi K."/>
            <person name="Kobayashi M."/>
            <person name="Lee B.I."/>
            <person name="Makabe K.W."/>
            <person name="Manohar C."/>
            <person name="Matassi G."/>
            <person name="Medina M."/>
            <person name="Mochizuki Y."/>
            <person name="Mount S."/>
            <person name="Morishita T."/>
            <person name="Miura S."/>
            <person name="Nakayama A."/>
            <person name="Nishizaka S."/>
            <person name="Nomoto H."/>
            <person name="Ohta F."/>
            <person name="Oishi K."/>
            <person name="Rigoutsos I."/>
            <person name="Sano M."/>
            <person name="Sasaki A."/>
            <person name="Sasakura Y."/>
            <person name="Shoguchi E."/>
            <person name="Shin-i T."/>
            <person name="Spagnuolo A."/>
            <person name="Stainier D."/>
            <person name="Suzuki M.M."/>
            <person name="Tassy O."/>
            <person name="Takatori N."/>
            <person name="Tokuoka M."/>
            <person name="Yagi K."/>
            <person name="Yoshizaki F."/>
            <person name="Wada S."/>
            <person name="Zhang C."/>
            <person name="Hyatt P.D."/>
            <person name="Larimer F."/>
            <person name="Detter C."/>
            <person name="Doggett N."/>
            <person name="Glavina T."/>
            <person name="Hawkins T."/>
            <person name="Richardson P."/>
            <person name="Lucas S."/>
            <person name="Kohara Y."/>
            <person name="Levine M."/>
            <person name="Satoh N."/>
            <person name="Rokhsar D.S."/>
        </authorList>
    </citation>
    <scope>NUCLEOTIDE SEQUENCE [LARGE SCALE GENOMIC DNA]</scope>
</reference>
<dbReference type="SUPFAM" id="SSF51735">
    <property type="entry name" value="NAD(P)-binding Rossmann-fold domains"/>
    <property type="match status" value="1"/>
</dbReference>
<evidence type="ECO:0000256" key="2">
    <source>
        <dbReference type="ARBA" id="ARBA00010483"/>
    </source>
</evidence>
<comment type="subcellular location">
    <subcellularLocation>
        <location evidence="1">Cytoplasm</location>
    </subcellularLocation>
</comment>
<evidence type="ECO:0000313" key="9">
    <source>
        <dbReference type="Ensembl" id="ENSCINP00000021963.2"/>
    </source>
</evidence>
<evidence type="ECO:0000256" key="4">
    <source>
        <dbReference type="ARBA" id="ARBA00013075"/>
    </source>
</evidence>